<protein>
    <recommendedName>
        <fullName evidence="4">Transmembrane protein</fullName>
    </recommendedName>
</protein>
<keyword evidence="1" id="KW-0812">Transmembrane</keyword>
<proteinExistence type="predicted"/>
<evidence type="ECO:0000256" key="1">
    <source>
        <dbReference type="SAM" id="Phobius"/>
    </source>
</evidence>
<dbReference type="AlphaFoldDB" id="A0A378THI1"/>
<dbReference type="Proteomes" id="UP000254978">
    <property type="component" value="Unassembled WGS sequence"/>
</dbReference>
<feature type="transmembrane region" description="Helical" evidence="1">
    <location>
        <begin position="74"/>
        <end position="96"/>
    </location>
</feature>
<evidence type="ECO:0000313" key="2">
    <source>
        <dbReference type="EMBL" id="STZ59263.1"/>
    </source>
</evidence>
<name>A0A378THI1_9MYCO</name>
<evidence type="ECO:0000313" key="3">
    <source>
        <dbReference type="Proteomes" id="UP000254978"/>
    </source>
</evidence>
<feature type="transmembrane region" description="Helical" evidence="1">
    <location>
        <begin position="27"/>
        <end position="54"/>
    </location>
</feature>
<accession>A0A378THI1</accession>
<dbReference type="RefSeq" id="WP_115278835.1">
    <property type="nucleotide sequence ID" value="NZ_AP022600.1"/>
</dbReference>
<gene>
    <name evidence="2" type="ORF">NCTC10821_02789</name>
</gene>
<dbReference type="OrthoDB" id="5197468at2"/>
<sequence>MTSTDTSVSHPRPRAASAPRTTARASYLAVIVALALLGAAAVALRDAAVAAGWLTGSPWITSAVAAADGWTPQAWVQPVGVVVMLLGMAAVIIAVAPRRVDAQSVGAEEGVYIGLGDIAKLASAAAEDTPGVLRATSTATRRTVTVRCTVTDDGQTHASIAAAVDIALQPLAHRPRVVVRTRKEGRS</sequence>
<dbReference type="EMBL" id="UGQT01000001">
    <property type="protein sequence ID" value="STZ59263.1"/>
    <property type="molecule type" value="Genomic_DNA"/>
</dbReference>
<keyword evidence="1" id="KW-0472">Membrane</keyword>
<reference evidence="2 3" key="1">
    <citation type="submission" date="2018-06" db="EMBL/GenBank/DDBJ databases">
        <authorList>
            <consortium name="Pathogen Informatics"/>
            <person name="Doyle S."/>
        </authorList>
    </citation>
    <scope>NUCLEOTIDE SEQUENCE [LARGE SCALE GENOMIC DNA]</scope>
    <source>
        <strain evidence="2 3">NCTC10821</strain>
    </source>
</reference>
<evidence type="ECO:0008006" key="4">
    <source>
        <dbReference type="Google" id="ProtNLM"/>
    </source>
</evidence>
<keyword evidence="1" id="KW-1133">Transmembrane helix</keyword>
<organism evidence="2 3">
    <name type="scientific">Mycolicibacterium tokaiense</name>
    <dbReference type="NCBI Taxonomy" id="39695"/>
    <lineage>
        <taxon>Bacteria</taxon>
        <taxon>Bacillati</taxon>
        <taxon>Actinomycetota</taxon>
        <taxon>Actinomycetes</taxon>
        <taxon>Mycobacteriales</taxon>
        <taxon>Mycobacteriaceae</taxon>
        <taxon>Mycolicibacterium</taxon>
    </lineage>
</organism>
<keyword evidence="3" id="KW-1185">Reference proteome</keyword>